<evidence type="ECO:0000313" key="4">
    <source>
        <dbReference type="Proteomes" id="UP000267535"/>
    </source>
</evidence>
<organism evidence="3 4">
    <name type="scientific">Amphritea balenae</name>
    <dbReference type="NCBI Taxonomy" id="452629"/>
    <lineage>
        <taxon>Bacteria</taxon>
        <taxon>Pseudomonadati</taxon>
        <taxon>Pseudomonadota</taxon>
        <taxon>Gammaproteobacteria</taxon>
        <taxon>Oceanospirillales</taxon>
        <taxon>Oceanospirillaceae</taxon>
        <taxon>Amphritea</taxon>
    </lineage>
</organism>
<comment type="caution">
    <text evidence="3">The sequence shown here is derived from an EMBL/GenBank/DDBJ whole genome shotgun (WGS) entry which is preliminary data.</text>
</comment>
<dbReference type="RefSeq" id="WP_124925232.1">
    <property type="nucleotide sequence ID" value="NZ_BMOH01000003.1"/>
</dbReference>
<feature type="compositionally biased region" description="Polar residues" evidence="1">
    <location>
        <begin position="170"/>
        <end position="192"/>
    </location>
</feature>
<dbReference type="InterPro" id="IPR021241">
    <property type="entry name" value="CsiV"/>
</dbReference>
<protein>
    <recommendedName>
        <fullName evidence="5">Peptidoglycan-binding protein CsiV</fullName>
    </recommendedName>
</protein>
<dbReference type="Proteomes" id="UP000267535">
    <property type="component" value="Unassembled WGS sequence"/>
</dbReference>
<dbReference type="AlphaFoldDB" id="A0A3P1SU83"/>
<sequence length="248" mass="28041">MTKLYSGIVVALASLLLFNSSAQAETRNYQVEVLIFSNLTSDTLDDEIWPTIDAVPALRSRKLTYYQQGQPINYFTRLPKSSLQMGGKQASLRRSPDYRVLFHEAWVQPIGEIKDQNRVRITGGDILDNGLYELDGYISIDKARYLHFRTNLFHSRQLSATETRLLLQATTKPDSQNLTEGDNLTAASSDNEAMTDDESANGNRYLTQTAIPDFLTTNLTSGRRMRSNELHYLDHPLFGVLVQMTPTE</sequence>
<dbReference type="Pfam" id="PF10972">
    <property type="entry name" value="CsiV"/>
    <property type="match status" value="1"/>
</dbReference>
<evidence type="ECO:0008006" key="5">
    <source>
        <dbReference type="Google" id="ProtNLM"/>
    </source>
</evidence>
<gene>
    <name evidence="3" type="ORF">EHS89_06085</name>
</gene>
<proteinExistence type="predicted"/>
<name>A0A3P1SU83_9GAMM</name>
<accession>A0A3P1SU83</accession>
<dbReference type="EMBL" id="RQXV01000002">
    <property type="protein sequence ID" value="RRD00650.1"/>
    <property type="molecule type" value="Genomic_DNA"/>
</dbReference>
<evidence type="ECO:0000313" key="3">
    <source>
        <dbReference type="EMBL" id="RRD00650.1"/>
    </source>
</evidence>
<reference evidence="3 4" key="1">
    <citation type="submission" date="2018-11" db="EMBL/GenBank/DDBJ databases">
        <title>The draft genome sequence of Amphritea balenae JAMM 1525T.</title>
        <authorList>
            <person name="Fang Z."/>
            <person name="Zhang Y."/>
            <person name="Han X."/>
        </authorList>
    </citation>
    <scope>NUCLEOTIDE SEQUENCE [LARGE SCALE GENOMIC DNA]</scope>
    <source>
        <strain evidence="3 4">JAMM 1525</strain>
    </source>
</reference>
<evidence type="ECO:0000256" key="1">
    <source>
        <dbReference type="SAM" id="MobiDB-lite"/>
    </source>
</evidence>
<feature type="chain" id="PRO_5018082505" description="Peptidoglycan-binding protein CsiV" evidence="2">
    <location>
        <begin position="25"/>
        <end position="248"/>
    </location>
</feature>
<evidence type="ECO:0000256" key="2">
    <source>
        <dbReference type="SAM" id="SignalP"/>
    </source>
</evidence>
<feature type="region of interest" description="Disordered" evidence="1">
    <location>
        <begin position="170"/>
        <end position="205"/>
    </location>
</feature>
<feature type="signal peptide" evidence="2">
    <location>
        <begin position="1"/>
        <end position="24"/>
    </location>
</feature>
<keyword evidence="4" id="KW-1185">Reference proteome</keyword>
<keyword evidence="2" id="KW-0732">Signal</keyword>
<dbReference type="OrthoDB" id="5566524at2"/>